<keyword evidence="2" id="KW-1185">Reference proteome</keyword>
<gene>
    <name evidence="1" type="ORF">DPMN_110692</name>
</gene>
<dbReference type="AlphaFoldDB" id="A0A9D4KCW1"/>
<reference evidence="1" key="2">
    <citation type="submission" date="2020-11" db="EMBL/GenBank/DDBJ databases">
        <authorList>
            <person name="McCartney M.A."/>
            <person name="Auch B."/>
            <person name="Kono T."/>
            <person name="Mallez S."/>
            <person name="Becker A."/>
            <person name="Gohl D.M."/>
            <person name="Silverstein K.A.T."/>
            <person name="Koren S."/>
            <person name="Bechman K.B."/>
            <person name="Herman A."/>
            <person name="Abrahante J.E."/>
            <person name="Garbe J."/>
        </authorList>
    </citation>
    <scope>NUCLEOTIDE SEQUENCE</scope>
    <source>
        <strain evidence="1">Duluth1</strain>
        <tissue evidence="1">Whole animal</tissue>
    </source>
</reference>
<proteinExistence type="predicted"/>
<dbReference type="Proteomes" id="UP000828390">
    <property type="component" value="Unassembled WGS sequence"/>
</dbReference>
<accession>A0A9D4KCW1</accession>
<sequence>MSTSSTYKPAFDSVDRKSLWKLLRLFGVPGTSSGSLIWEDLQNRSWQTAHGCLQRESRRKAKATYSHHSCSCGP</sequence>
<organism evidence="1 2">
    <name type="scientific">Dreissena polymorpha</name>
    <name type="common">Zebra mussel</name>
    <name type="synonym">Mytilus polymorpha</name>
    <dbReference type="NCBI Taxonomy" id="45954"/>
    <lineage>
        <taxon>Eukaryota</taxon>
        <taxon>Metazoa</taxon>
        <taxon>Spiralia</taxon>
        <taxon>Lophotrochozoa</taxon>
        <taxon>Mollusca</taxon>
        <taxon>Bivalvia</taxon>
        <taxon>Autobranchia</taxon>
        <taxon>Heteroconchia</taxon>
        <taxon>Euheterodonta</taxon>
        <taxon>Imparidentia</taxon>
        <taxon>Neoheterodontei</taxon>
        <taxon>Myida</taxon>
        <taxon>Dreissenoidea</taxon>
        <taxon>Dreissenidae</taxon>
        <taxon>Dreissena</taxon>
    </lineage>
</organism>
<comment type="caution">
    <text evidence="1">The sequence shown here is derived from an EMBL/GenBank/DDBJ whole genome shotgun (WGS) entry which is preliminary data.</text>
</comment>
<evidence type="ECO:0000313" key="1">
    <source>
        <dbReference type="EMBL" id="KAH3837306.1"/>
    </source>
</evidence>
<protein>
    <submittedName>
        <fullName evidence="1">Uncharacterized protein</fullName>
    </submittedName>
</protein>
<reference evidence="1" key="1">
    <citation type="journal article" date="2019" name="bioRxiv">
        <title>The Genome of the Zebra Mussel, Dreissena polymorpha: A Resource for Invasive Species Research.</title>
        <authorList>
            <person name="McCartney M.A."/>
            <person name="Auch B."/>
            <person name="Kono T."/>
            <person name="Mallez S."/>
            <person name="Zhang Y."/>
            <person name="Obille A."/>
            <person name="Becker A."/>
            <person name="Abrahante J.E."/>
            <person name="Garbe J."/>
            <person name="Badalamenti J.P."/>
            <person name="Herman A."/>
            <person name="Mangelson H."/>
            <person name="Liachko I."/>
            <person name="Sullivan S."/>
            <person name="Sone E.D."/>
            <person name="Koren S."/>
            <person name="Silverstein K.A.T."/>
            <person name="Beckman K.B."/>
            <person name="Gohl D.M."/>
        </authorList>
    </citation>
    <scope>NUCLEOTIDE SEQUENCE</scope>
    <source>
        <strain evidence="1">Duluth1</strain>
        <tissue evidence="1">Whole animal</tissue>
    </source>
</reference>
<dbReference type="EMBL" id="JAIWYP010000004">
    <property type="protein sequence ID" value="KAH3837306.1"/>
    <property type="molecule type" value="Genomic_DNA"/>
</dbReference>
<name>A0A9D4KCW1_DREPO</name>
<evidence type="ECO:0000313" key="2">
    <source>
        <dbReference type="Proteomes" id="UP000828390"/>
    </source>
</evidence>